<protein>
    <recommendedName>
        <fullName evidence="3">F-box domain-containing protein</fullName>
    </recommendedName>
</protein>
<evidence type="ECO:0008006" key="3">
    <source>
        <dbReference type="Google" id="ProtNLM"/>
    </source>
</evidence>
<dbReference type="OrthoDB" id="3365698at2759"/>
<evidence type="ECO:0000313" key="1">
    <source>
        <dbReference type="EMBL" id="KAE9389366.1"/>
    </source>
</evidence>
<sequence length="313" mass="34823">MSRFVSNSRYGLNQATSPSFKCEYPKPRPRSLESQITGLKEQRACDSEAQIFALTRQKYAKLVEIASFRNILPPVRRVPLEILSVIFELAYLPKMEFFIPGATSSCTPTSFLLFVRLRKMSLVRLLDFQPRSALSIIGITKPWPELESGLIGVEAFYWMSNFAFSRSDSIIGCSGISQIVFPLFRLPCSTFIQLERVALAIFDGDDGVNLGYLYPNKIQTFFKSPRLYHVNIQGNAFTTSLLEVLALPTAQLTSLIVASISLVPDPAAYANTLYACNGLINLEIDLPVDDGFSANLSILLSALKTLKISCHKV</sequence>
<accession>A0A6A4GV70</accession>
<keyword evidence="2" id="KW-1185">Reference proteome</keyword>
<organism evidence="1 2">
    <name type="scientific">Gymnopus androsaceus JB14</name>
    <dbReference type="NCBI Taxonomy" id="1447944"/>
    <lineage>
        <taxon>Eukaryota</taxon>
        <taxon>Fungi</taxon>
        <taxon>Dikarya</taxon>
        <taxon>Basidiomycota</taxon>
        <taxon>Agaricomycotina</taxon>
        <taxon>Agaricomycetes</taxon>
        <taxon>Agaricomycetidae</taxon>
        <taxon>Agaricales</taxon>
        <taxon>Marasmiineae</taxon>
        <taxon>Omphalotaceae</taxon>
        <taxon>Gymnopus</taxon>
    </lineage>
</organism>
<reference evidence="1" key="1">
    <citation type="journal article" date="2019" name="Environ. Microbiol.">
        <title>Fungal ecological strategies reflected in gene transcription - a case study of two litter decomposers.</title>
        <authorList>
            <person name="Barbi F."/>
            <person name="Kohler A."/>
            <person name="Barry K."/>
            <person name="Baskaran P."/>
            <person name="Daum C."/>
            <person name="Fauchery L."/>
            <person name="Ihrmark K."/>
            <person name="Kuo A."/>
            <person name="LaButti K."/>
            <person name="Lipzen A."/>
            <person name="Morin E."/>
            <person name="Grigoriev I.V."/>
            <person name="Henrissat B."/>
            <person name="Lindahl B."/>
            <person name="Martin F."/>
        </authorList>
    </citation>
    <scope>NUCLEOTIDE SEQUENCE</scope>
    <source>
        <strain evidence="1">JB14</strain>
    </source>
</reference>
<proteinExistence type="predicted"/>
<dbReference type="EMBL" id="ML769700">
    <property type="protein sequence ID" value="KAE9389366.1"/>
    <property type="molecule type" value="Genomic_DNA"/>
</dbReference>
<name>A0A6A4GV70_9AGAR</name>
<dbReference type="Proteomes" id="UP000799118">
    <property type="component" value="Unassembled WGS sequence"/>
</dbReference>
<evidence type="ECO:0000313" key="2">
    <source>
        <dbReference type="Proteomes" id="UP000799118"/>
    </source>
</evidence>
<gene>
    <name evidence="1" type="ORF">BT96DRAFT_1003316</name>
</gene>
<dbReference type="AlphaFoldDB" id="A0A6A4GV70"/>